<proteinExistence type="inferred from homology"/>
<dbReference type="Gene3D" id="1.20.58.220">
    <property type="entry name" value="Phosphate transport system protein phou homolog 2, domain 2"/>
    <property type="match status" value="1"/>
</dbReference>
<evidence type="ECO:0000256" key="1">
    <source>
        <dbReference type="ARBA" id="ARBA00004496"/>
    </source>
</evidence>
<dbReference type="PANTHER" id="PTHR42930">
    <property type="entry name" value="PHOSPHATE-SPECIFIC TRANSPORT SYSTEM ACCESSORY PROTEIN PHOU"/>
    <property type="match status" value="1"/>
</dbReference>
<comment type="similarity">
    <text evidence="2 8">Belongs to the PhoU family.</text>
</comment>
<protein>
    <recommendedName>
        <fullName evidence="8">Phosphate-specific transport system accessory protein PhoU</fullName>
    </recommendedName>
</protein>
<keyword evidence="6 8" id="KW-0592">Phosphate transport</keyword>
<comment type="subunit">
    <text evidence="3 8">Homodimer.</text>
</comment>
<evidence type="ECO:0000256" key="5">
    <source>
        <dbReference type="ARBA" id="ARBA00022490"/>
    </source>
</evidence>
<evidence type="ECO:0000256" key="6">
    <source>
        <dbReference type="ARBA" id="ARBA00022592"/>
    </source>
</evidence>
<feature type="domain" description="PhoU" evidence="9">
    <location>
        <begin position="20"/>
        <end position="103"/>
    </location>
</feature>
<evidence type="ECO:0000256" key="3">
    <source>
        <dbReference type="ARBA" id="ARBA00011738"/>
    </source>
</evidence>
<dbReference type="InterPro" id="IPR038078">
    <property type="entry name" value="PhoU-like_sf"/>
</dbReference>
<accession>A0A7W5DVF4</accession>
<dbReference type="Pfam" id="PF01895">
    <property type="entry name" value="PhoU"/>
    <property type="match status" value="2"/>
</dbReference>
<evidence type="ECO:0000256" key="4">
    <source>
        <dbReference type="ARBA" id="ARBA00022448"/>
    </source>
</evidence>
<organism evidence="10 11">
    <name type="scientific">Aporhodopirellula rubra</name>
    <dbReference type="NCBI Taxonomy" id="980271"/>
    <lineage>
        <taxon>Bacteria</taxon>
        <taxon>Pseudomonadati</taxon>
        <taxon>Planctomycetota</taxon>
        <taxon>Planctomycetia</taxon>
        <taxon>Pirellulales</taxon>
        <taxon>Pirellulaceae</taxon>
        <taxon>Aporhodopirellula</taxon>
    </lineage>
</organism>
<dbReference type="InterPro" id="IPR026022">
    <property type="entry name" value="PhoU_dom"/>
</dbReference>
<dbReference type="PANTHER" id="PTHR42930:SF3">
    <property type="entry name" value="PHOSPHATE-SPECIFIC TRANSPORT SYSTEM ACCESSORY PROTEIN PHOU"/>
    <property type="match status" value="1"/>
</dbReference>
<evidence type="ECO:0000256" key="7">
    <source>
        <dbReference type="ARBA" id="ARBA00056181"/>
    </source>
</evidence>
<sequence>MSKHLDRGMTQLRSDLVEQFGVVEQMMGLSVRSLVERRPDLARTVIDTDDEVDAKDVQIEEDCLKLLALHQPVAEDLRWMVTVVKINGDLERMADLACNIAERSISLDLYPLFRVPEDLSKMVGATINMVRSALDSFLEHDADLAQKVIKQDDAVDCLNVEMIRELEQRMREDPEMVEAGLHCFSAIRHLERIADMATHVAEETVYLVSGDIVRHGHITETSNDDVASEEVS</sequence>
<evidence type="ECO:0000256" key="8">
    <source>
        <dbReference type="PIRNR" id="PIRNR003107"/>
    </source>
</evidence>
<evidence type="ECO:0000313" key="11">
    <source>
        <dbReference type="Proteomes" id="UP000536179"/>
    </source>
</evidence>
<dbReference type="PIRSF" id="PIRSF003107">
    <property type="entry name" value="PhoU"/>
    <property type="match status" value="1"/>
</dbReference>
<dbReference type="AlphaFoldDB" id="A0A7W5DVF4"/>
<keyword evidence="4 8" id="KW-0813">Transport</keyword>
<evidence type="ECO:0000259" key="9">
    <source>
        <dbReference type="Pfam" id="PF01895"/>
    </source>
</evidence>
<dbReference type="RefSeq" id="WP_184302618.1">
    <property type="nucleotide sequence ID" value="NZ_JACHXU010000003.1"/>
</dbReference>
<dbReference type="NCBIfam" id="TIGR02135">
    <property type="entry name" value="phoU_full"/>
    <property type="match status" value="1"/>
</dbReference>
<evidence type="ECO:0000313" key="10">
    <source>
        <dbReference type="EMBL" id="MBB3205275.1"/>
    </source>
</evidence>
<comment type="subcellular location">
    <subcellularLocation>
        <location evidence="1 8">Cytoplasm</location>
    </subcellularLocation>
</comment>
<keyword evidence="5 8" id="KW-0963">Cytoplasm</keyword>
<name>A0A7W5DVF4_9BACT</name>
<keyword evidence="11" id="KW-1185">Reference proteome</keyword>
<feature type="domain" description="PhoU" evidence="9">
    <location>
        <begin position="119"/>
        <end position="203"/>
    </location>
</feature>
<dbReference type="GO" id="GO:0006817">
    <property type="term" value="P:phosphate ion transport"/>
    <property type="evidence" value="ECO:0007669"/>
    <property type="project" value="UniProtKB-KW"/>
</dbReference>
<comment type="function">
    <text evidence="7 8">Plays a role in the regulation of phosphate uptake.</text>
</comment>
<dbReference type="EMBL" id="JACHXU010000003">
    <property type="protein sequence ID" value="MBB3205275.1"/>
    <property type="molecule type" value="Genomic_DNA"/>
</dbReference>
<dbReference type="GO" id="GO:0005737">
    <property type="term" value="C:cytoplasm"/>
    <property type="evidence" value="ECO:0007669"/>
    <property type="project" value="UniProtKB-SubCell"/>
</dbReference>
<reference evidence="10 11" key="1">
    <citation type="submission" date="2020-08" db="EMBL/GenBank/DDBJ databases">
        <title>Genomic Encyclopedia of Type Strains, Phase III (KMG-III): the genomes of soil and plant-associated and newly described type strains.</title>
        <authorList>
            <person name="Whitman W."/>
        </authorList>
    </citation>
    <scope>NUCLEOTIDE SEQUENCE [LARGE SCALE GENOMIC DNA]</scope>
    <source>
        <strain evidence="10 11">CECT 8075</strain>
    </source>
</reference>
<dbReference type="SUPFAM" id="SSF109755">
    <property type="entry name" value="PhoU-like"/>
    <property type="match status" value="1"/>
</dbReference>
<dbReference type="GO" id="GO:0030643">
    <property type="term" value="P:intracellular phosphate ion homeostasis"/>
    <property type="evidence" value="ECO:0007669"/>
    <property type="project" value="InterPro"/>
</dbReference>
<dbReference type="Proteomes" id="UP000536179">
    <property type="component" value="Unassembled WGS sequence"/>
</dbReference>
<dbReference type="FunFam" id="1.20.58.220:FF:000004">
    <property type="entry name" value="Phosphate-specific transport system accessory protein PhoU"/>
    <property type="match status" value="1"/>
</dbReference>
<dbReference type="GO" id="GO:0045936">
    <property type="term" value="P:negative regulation of phosphate metabolic process"/>
    <property type="evidence" value="ECO:0007669"/>
    <property type="project" value="InterPro"/>
</dbReference>
<gene>
    <name evidence="10" type="ORF">FHS27_001075</name>
</gene>
<comment type="caution">
    <text evidence="10">The sequence shown here is derived from an EMBL/GenBank/DDBJ whole genome shotgun (WGS) entry which is preliminary data.</text>
</comment>
<evidence type="ECO:0000256" key="2">
    <source>
        <dbReference type="ARBA" id="ARBA00008107"/>
    </source>
</evidence>
<dbReference type="InterPro" id="IPR028366">
    <property type="entry name" value="PhoU"/>
</dbReference>